<dbReference type="HOGENOM" id="CLU_025272_1_1_1"/>
<dbReference type="InterPro" id="IPR036322">
    <property type="entry name" value="WD40_repeat_dom_sf"/>
</dbReference>
<evidence type="ECO:0000259" key="8">
    <source>
        <dbReference type="Pfam" id="PF12265"/>
    </source>
</evidence>
<evidence type="ECO:0000256" key="5">
    <source>
        <dbReference type="ARBA" id="ARBA00040876"/>
    </source>
</evidence>
<feature type="repeat" description="WD" evidence="6">
    <location>
        <begin position="295"/>
        <end position="336"/>
    </location>
</feature>
<evidence type="ECO:0000256" key="3">
    <source>
        <dbReference type="ARBA" id="ARBA00022737"/>
    </source>
</evidence>
<dbReference type="InterPro" id="IPR020472">
    <property type="entry name" value="WD40_PAC1"/>
</dbReference>
<dbReference type="VEuPathDB" id="VectorBase:RPRC003126"/>
<dbReference type="Proteomes" id="UP000015103">
    <property type="component" value="Unassembled WGS sequence"/>
</dbReference>
<dbReference type="eggNOG" id="KOG0302">
    <property type="taxonomic scope" value="Eukaryota"/>
</dbReference>
<organism evidence="9">
    <name type="scientific">Rhodnius prolixus</name>
    <name type="common">Triatomid bug</name>
    <dbReference type="NCBI Taxonomy" id="13249"/>
    <lineage>
        <taxon>Eukaryota</taxon>
        <taxon>Metazoa</taxon>
        <taxon>Ecdysozoa</taxon>
        <taxon>Arthropoda</taxon>
        <taxon>Hexapoda</taxon>
        <taxon>Insecta</taxon>
        <taxon>Pterygota</taxon>
        <taxon>Neoptera</taxon>
        <taxon>Paraneoptera</taxon>
        <taxon>Hemiptera</taxon>
        <taxon>Heteroptera</taxon>
        <taxon>Panheteroptera</taxon>
        <taxon>Cimicomorpha</taxon>
        <taxon>Reduviidae</taxon>
        <taxon>Triatominae</taxon>
        <taxon>Rhodnius</taxon>
    </lineage>
</organism>
<protein>
    <recommendedName>
        <fullName evidence="5">Glutamate-rich WD repeat-containing protein 1</fullName>
    </recommendedName>
</protein>
<proteinExistence type="evidence at transcript level"/>
<reference evidence="11" key="2">
    <citation type="submission" date="2015-04" db="EMBL/GenBank/DDBJ databases">
        <authorList>
            <person name="Wilson R.K."/>
            <person name="Warren W."/>
            <person name="Dotson E."/>
            <person name="Oliveira P.L."/>
        </authorList>
    </citation>
    <scope>NUCLEOTIDE SEQUENCE</scope>
</reference>
<dbReference type="InParanoid" id="R4G3J0"/>
<keyword evidence="4" id="KW-0539">Nucleus</keyword>
<evidence type="ECO:0000256" key="4">
    <source>
        <dbReference type="ARBA" id="ARBA00023242"/>
    </source>
</evidence>
<dbReference type="Pfam" id="PF12265">
    <property type="entry name" value="CAF1C_H4-bd"/>
    <property type="match status" value="1"/>
</dbReference>
<feature type="repeat" description="WD" evidence="6">
    <location>
        <begin position="248"/>
        <end position="283"/>
    </location>
</feature>
<keyword evidence="11" id="KW-1185">Reference proteome</keyword>
<sequence length="434" mass="47886">MTEKMEDSDIEDSENGPKIYLPGRPLKKDELLVHDPSAYLMLHEAQTGAPCLSFDIIPDGDGNNRTEFPLTVYLVAGTQAETPNGNSIIVMKVSNLVKTFKEADDDSESSDDDSDSEDENFIAKLPKMESALARHRGTINRLRTTVANGSVLAAVWSEFGRVSIVDLKQQLQTITDPSVPSVKKKKKKKKNVGEPVDPLQVFTGHSDEGYGLDWSPVAKGVLASGDCKSDIFVWHPAEAGWNITSSPLSGHTDSVEDLQWSPNEANVLASCSVDRTIRIWDTREHGSTACKLTVKEAHKSDINVISWNRREPFIVSGGDDGFLNIWDLRNFESNNPVAILKHHSKSVTTVEWSPHESSIFASGGEDDQIALWDLAVERDDDPNMDPQLKGLPPQLLFIHQGQNDIKELHWHAQVPGLVISTANSGLNFFKTISV</sequence>
<dbReference type="RefSeq" id="XP_073968502.1">
    <property type="nucleotide sequence ID" value="XM_074112401.1"/>
</dbReference>
<dbReference type="EMBL" id="ACPB03006864">
    <property type="status" value="NOT_ANNOTATED_CDS"/>
    <property type="molecule type" value="Genomic_DNA"/>
</dbReference>
<keyword evidence="2 6" id="KW-0853">WD repeat</keyword>
<evidence type="ECO:0000313" key="10">
    <source>
        <dbReference type="EnsemblMetazoa" id="RPRC003126-PA"/>
    </source>
</evidence>
<dbReference type="EMBL" id="GAHY01001636">
    <property type="protein sequence ID" value="JAA75874.1"/>
    <property type="molecule type" value="mRNA"/>
</dbReference>
<evidence type="ECO:0000256" key="7">
    <source>
        <dbReference type="SAM" id="MobiDB-lite"/>
    </source>
</evidence>
<comment type="subcellular location">
    <subcellularLocation>
        <location evidence="1">Nucleus</location>
    </subcellularLocation>
</comment>
<dbReference type="AlphaFoldDB" id="R4G3J0"/>
<reference evidence="10" key="3">
    <citation type="submission" date="2015-05" db="UniProtKB">
        <authorList>
            <consortium name="EnsemblMetazoa"/>
        </authorList>
    </citation>
    <scope>IDENTIFICATION</scope>
</reference>
<dbReference type="GO" id="GO:0005730">
    <property type="term" value="C:nucleolus"/>
    <property type="evidence" value="ECO:0007669"/>
    <property type="project" value="TreeGrafter"/>
</dbReference>
<dbReference type="InterPro" id="IPR022052">
    <property type="entry name" value="Histone-bd_RBBP4-like_N"/>
</dbReference>
<dbReference type="OMA" id="RHWKPNA"/>
<dbReference type="Gene3D" id="2.130.10.10">
    <property type="entry name" value="YVTN repeat-like/Quinoprotein amine dehydrogenase"/>
    <property type="match status" value="1"/>
</dbReference>
<dbReference type="Pfam" id="PF00400">
    <property type="entry name" value="WD40"/>
    <property type="match status" value="3"/>
</dbReference>
<dbReference type="FunCoup" id="R4G3J0">
    <property type="interactions" value="1012"/>
</dbReference>
<feature type="domain" description="Histone-binding protein RBBP4-like N-terminal" evidence="8">
    <location>
        <begin position="29"/>
        <end position="96"/>
    </location>
</feature>
<reference evidence="9" key="1">
    <citation type="submission" date="2013-04" db="EMBL/GenBank/DDBJ databases">
        <title>An insight into the transcriptome of the digestive tract of the blood sucking bug, Rhodnius prolixus.</title>
        <authorList>
            <person name="Ribeiro J.M.C."/>
            <person name="Genta F.A."/>
            <person name="Sorgine M.H.F."/>
            <person name="Paiva-Silva G.O."/>
            <person name="Majerowicz D."/>
            <person name="Medeiros M."/>
            <person name="Koerich L."/>
            <person name="Terra W.R."/>
            <person name="Ferreira C."/>
            <person name="Pimentel A.C."/>
            <person name="Bisch P.M."/>
            <person name="Diniz M.M.P."/>
            <person name="Nascimento R."/>
            <person name="Salmon D."/>
            <person name="Silber A.M."/>
            <person name="Alves M."/>
            <person name="Oliveira M.F."/>
            <person name="Gondim K.C."/>
            <person name="Silva Neto M.A.C."/>
            <person name="Atella G.C."/>
            <person name="Araujo H."/>
            <person name="Dias F.S."/>
            <person name="Polycarpo C.R."/>
            <person name="Fampa P."/>
            <person name="Melo A.C."/>
            <person name="Tanaka A.S."/>
            <person name="Balczun C."/>
            <person name="Oliveira J.H.M."/>
            <person name="Goncalves R."/>
            <person name="Lazoski C."/>
            <person name="Pereira M.A."/>
            <person name="Rivera-Pomar R."/>
            <person name="Diambra L."/>
            <person name="Schaub G.A."/>
            <person name="Garcia E.S."/>
            <person name="Azambuja P."/>
            <person name="Braz G.R.C."/>
            <person name="Oliveira P.L."/>
        </authorList>
    </citation>
    <scope>NUCLEOTIDE SEQUENCE</scope>
</reference>
<dbReference type="InterPro" id="IPR051972">
    <property type="entry name" value="Glutamate-rich_WD_repeat"/>
</dbReference>
<feature type="repeat" description="WD" evidence="6">
    <location>
        <begin position="340"/>
        <end position="374"/>
    </location>
</feature>
<dbReference type="PRINTS" id="PR00320">
    <property type="entry name" value="GPROTEINBRPT"/>
</dbReference>
<evidence type="ECO:0000313" key="9">
    <source>
        <dbReference type="EMBL" id="JAA75874.1"/>
    </source>
</evidence>
<dbReference type="InterPro" id="IPR019775">
    <property type="entry name" value="WD40_repeat_CS"/>
</dbReference>
<dbReference type="PROSITE" id="PS50082">
    <property type="entry name" value="WD_REPEATS_2"/>
    <property type="match status" value="3"/>
</dbReference>
<dbReference type="PANTHER" id="PTHR45903">
    <property type="entry name" value="GLUTAMATE-RICH WD REPEAT-CONTAINING PROTEIN 1"/>
    <property type="match status" value="1"/>
</dbReference>
<name>R4G3J0_RHOPR</name>
<evidence type="ECO:0000256" key="1">
    <source>
        <dbReference type="ARBA" id="ARBA00004123"/>
    </source>
</evidence>
<dbReference type="SMART" id="SM00320">
    <property type="entry name" value="WD40"/>
    <property type="match status" value="4"/>
</dbReference>
<dbReference type="SUPFAM" id="SSF50978">
    <property type="entry name" value="WD40 repeat-like"/>
    <property type="match status" value="1"/>
</dbReference>
<dbReference type="PANTHER" id="PTHR45903:SF1">
    <property type="entry name" value="GLUTAMATE-RICH WD REPEAT-CONTAINING PROTEIN 1"/>
    <property type="match status" value="1"/>
</dbReference>
<keyword evidence="3" id="KW-0677">Repeat</keyword>
<feature type="region of interest" description="Disordered" evidence="7">
    <location>
        <begin position="1"/>
        <end position="22"/>
    </location>
</feature>
<evidence type="ECO:0000256" key="2">
    <source>
        <dbReference type="ARBA" id="ARBA00022574"/>
    </source>
</evidence>
<dbReference type="InterPro" id="IPR015943">
    <property type="entry name" value="WD40/YVTN_repeat-like_dom_sf"/>
</dbReference>
<dbReference type="InterPro" id="IPR001680">
    <property type="entry name" value="WD40_rpt"/>
</dbReference>
<accession>R4G3J0</accession>
<dbReference type="PROSITE" id="PS00678">
    <property type="entry name" value="WD_REPEATS_1"/>
    <property type="match status" value="2"/>
</dbReference>
<evidence type="ECO:0000313" key="11">
    <source>
        <dbReference type="Proteomes" id="UP000015103"/>
    </source>
</evidence>
<dbReference type="EnsemblMetazoa" id="RPRC003126-RA">
    <property type="protein sequence ID" value="RPRC003126-PA"/>
    <property type="gene ID" value="RPRC003126"/>
</dbReference>
<dbReference type="STRING" id="13249.R4G3J0"/>
<dbReference type="GO" id="GO:0042254">
    <property type="term" value="P:ribosome biogenesis"/>
    <property type="evidence" value="ECO:0007669"/>
    <property type="project" value="TreeGrafter"/>
</dbReference>
<evidence type="ECO:0000256" key="6">
    <source>
        <dbReference type="PROSITE-ProRule" id="PRU00221"/>
    </source>
</evidence>
<dbReference type="GeneID" id="141446045"/>
<dbReference type="PROSITE" id="PS50294">
    <property type="entry name" value="WD_REPEATS_REGION"/>
    <property type="match status" value="3"/>
</dbReference>